<dbReference type="InterPro" id="IPR001944">
    <property type="entry name" value="Glycoside_Hdrlase_35"/>
</dbReference>
<dbReference type="InterPro" id="IPR031330">
    <property type="entry name" value="Gly_Hdrlase_35_cat"/>
</dbReference>
<evidence type="ECO:0000259" key="4">
    <source>
        <dbReference type="Pfam" id="PF01301"/>
    </source>
</evidence>
<evidence type="ECO:0000256" key="3">
    <source>
        <dbReference type="SAM" id="MobiDB-lite"/>
    </source>
</evidence>
<dbReference type="Gene3D" id="3.20.20.80">
    <property type="entry name" value="Glycosidases"/>
    <property type="match status" value="1"/>
</dbReference>
<proteinExistence type="inferred from homology"/>
<name>A0A9W6CV97_9MICO</name>
<gene>
    <name evidence="5" type="ORF">ARHIZOSPH14_13590</name>
</gene>
<dbReference type="AlphaFoldDB" id="A0A9W6CV97"/>
<dbReference type="EMBL" id="BSDP01000001">
    <property type="protein sequence ID" value="GLI27117.1"/>
    <property type="molecule type" value="Genomic_DNA"/>
</dbReference>
<protein>
    <recommendedName>
        <fullName evidence="4">Glycoside hydrolase 35 catalytic domain-containing protein</fullName>
    </recommendedName>
</protein>
<organism evidence="5 6">
    <name type="scientific">Agromyces rhizosphaerae</name>
    <dbReference type="NCBI Taxonomy" id="88374"/>
    <lineage>
        <taxon>Bacteria</taxon>
        <taxon>Bacillati</taxon>
        <taxon>Actinomycetota</taxon>
        <taxon>Actinomycetes</taxon>
        <taxon>Micrococcales</taxon>
        <taxon>Microbacteriaceae</taxon>
        <taxon>Agromyces</taxon>
    </lineage>
</organism>
<dbReference type="Pfam" id="PF01301">
    <property type="entry name" value="Glyco_hydro_35"/>
    <property type="match status" value="1"/>
</dbReference>
<dbReference type="InterPro" id="IPR017853">
    <property type="entry name" value="GH"/>
</dbReference>
<dbReference type="PRINTS" id="PR00742">
    <property type="entry name" value="GLHYDRLASE35"/>
</dbReference>
<dbReference type="SUPFAM" id="SSF51445">
    <property type="entry name" value="(Trans)glycosidases"/>
    <property type="match status" value="1"/>
</dbReference>
<dbReference type="GO" id="GO:0005975">
    <property type="term" value="P:carbohydrate metabolic process"/>
    <property type="evidence" value="ECO:0007669"/>
    <property type="project" value="InterPro"/>
</dbReference>
<accession>A0A9W6CV97</accession>
<evidence type="ECO:0000313" key="6">
    <source>
        <dbReference type="Proteomes" id="UP001144396"/>
    </source>
</evidence>
<dbReference type="PANTHER" id="PTHR23421">
    <property type="entry name" value="BETA-GALACTOSIDASE RELATED"/>
    <property type="match status" value="1"/>
</dbReference>
<keyword evidence="6" id="KW-1185">Reference proteome</keyword>
<comment type="caution">
    <text evidence="5">The sequence shown here is derived from an EMBL/GenBank/DDBJ whole genome shotgun (WGS) entry which is preliminary data.</text>
</comment>
<sequence>MTESGTALSALTLRPTAAQGAVRRPRMANLEDARPGLELTSRGITRNGVPWIPVSGELHYSRVSRGRWEERLRQMVAGGIDVVSTYVPWIHHAPDGESASFEGDLDLGAFVDLARAQGLDVVLRIGPWVHGEIRNGGFPDWVQHAPVAHRTDDPAYLALVRAWWEQLAAALGGRCEPGTVLGIQLENELYDQPGHLVTLKRLARELGMTAPLWTATAWGGAELPPEEVFPLYGGYADGFWVDPEAPWDETFRDHFFFSDVWDDPGIGADVREGEAGPDRVPLSEWFPPATCELGGGMATAYHRRPLPTGRDVTAVGHCKIGNGSAWQGYFMYAGGTNPRRGLQESHATGYPNDMPQLGYDFHAPVGESGRLGGGHAELRAQNAFLAAFGPMLGGKPSHLPDLRPSGVHDTESLRWAYRGDAEGGFVFIAWHQPHVPLPIHESASFRLGFADGELSLPSAPVDIPAGTLARWPVRLTVGGVRIEWLTASALTLLDGGVATLVAVAEHGVPVEVAVEAGSMLDGVGGSDAGASAVSPIAPSRTPVRVTGPTGEFDLLVLPAEDALRAWVPVDGAGTARRLLLGDDELTWAAGGRIDARVAGEHPDTVAYDPALRAFAPLPMRHVEGRPWSGDLEVVPLRAPKPGRPADYGSRDGRPSAPGDEVMDEFAAEYRIMVPEAAADADACLEIAWAGDVGDVRVRGVVVADRFWDGSVWRINCRDAGIGPGDDVVLRVLPLAADSRVHVPEAAQVRRDLAGGDLASLDGVRLIVRAHWREGDQPG</sequence>
<dbReference type="GO" id="GO:0004553">
    <property type="term" value="F:hydrolase activity, hydrolyzing O-glycosyl compounds"/>
    <property type="evidence" value="ECO:0007669"/>
    <property type="project" value="InterPro"/>
</dbReference>
<feature type="domain" description="Glycoside hydrolase 35 catalytic" evidence="4">
    <location>
        <begin position="45"/>
        <end position="189"/>
    </location>
</feature>
<dbReference type="Proteomes" id="UP001144396">
    <property type="component" value="Unassembled WGS sequence"/>
</dbReference>
<dbReference type="RefSeq" id="WP_281883377.1">
    <property type="nucleotide sequence ID" value="NZ_BSDP01000001.1"/>
</dbReference>
<evidence type="ECO:0000313" key="5">
    <source>
        <dbReference type="EMBL" id="GLI27117.1"/>
    </source>
</evidence>
<reference evidence="5" key="1">
    <citation type="submission" date="2022-12" db="EMBL/GenBank/DDBJ databases">
        <title>Reference genome sequencing for broad-spectrum identification of bacterial and archaeal isolates by mass spectrometry.</title>
        <authorList>
            <person name="Sekiguchi Y."/>
            <person name="Tourlousse D.M."/>
        </authorList>
    </citation>
    <scope>NUCLEOTIDE SEQUENCE</scope>
    <source>
        <strain evidence="5">14</strain>
    </source>
</reference>
<feature type="region of interest" description="Disordered" evidence="3">
    <location>
        <begin position="637"/>
        <end position="659"/>
    </location>
</feature>
<evidence type="ECO:0000256" key="2">
    <source>
        <dbReference type="RuleBase" id="RU003679"/>
    </source>
</evidence>
<evidence type="ECO:0000256" key="1">
    <source>
        <dbReference type="ARBA" id="ARBA00009809"/>
    </source>
</evidence>
<comment type="similarity">
    <text evidence="1 2">Belongs to the glycosyl hydrolase 35 family.</text>
</comment>